<dbReference type="SUPFAM" id="SSF51445">
    <property type="entry name" value="(Trans)glycosidases"/>
    <property type="match status" value="1"/>
</dbReference>
<gene>
    <name evidence="9" type="ORF">SH580_06090</name>
</gene>
<dbReference type="PANTHER" id="PTHR10030">
    <property type="entry name" value="ALPHA-L-FUCOSIDASE"/>
    <property type="match status" value="1"/>
</dbReference>
<feature type="domain" description="Alpha-L-fucosidase C-terminal" evidence="8">
    <location>
        <begin position="421"/>
        <end position="488"/>
    </location>
</feature>
<evidence type="ECO:0000259" key="8">
    <source>
        <dbReference type="Pfam" id="PF16757"/>
    </source>
</evidence>
<keyword evidence="10" id="KW-1185">Reference proteome</keyword>
<accession>A0ABZ0RPC3</accession>
<feature type="domain" description="Glycoside hydrolase family 29 N-terminal" evidence="7">
    <location>
        <begin position="23"/>
        <end position="389"/>
    </location>
</feature>
<sequence>MKIENILIAFAFFGLSLPNGSVSAKEIQPTWESLAENYQVPDWFVDGKLGVWFHWGIPSSLKDGRPHDGSHYGAWMYGTEDQLSAAKYPEAVQQLTDWHDKTYGPHATFGYEDLIPGFTADNWDPDALVALVKDVGAHFIMPVATHHDNFDMYDSSHPWNSVDMGPHRDTLKEWKAAAQKHGLKFGVSTHLYWSPRFFSSARKYQKPGTLAWSLFNMDYPANGYHADDAWNEHWYARCWEIIEKYDPDMFNNDSPYPDLKFGKGIGLKLFTDYVNKDLRENHGKQNVVLSFKDPSKSKQAFTYNMERGSASQIEPEPWMWATDLSGIWFYRDGVTNRMSVPVMVSNAVDSISKNGVVMLNIALKGDGTIPENQMEYLNAFRDLMKVNGEGIYGSRPWKVFGEGPLVIKKGRGSENMKAYSQEDIRFTTKGGKLYAFVLAPPTDDILIKTLATGGIYEDDIESITMLGSQEKLQWNRTTDGLTITLPQTLSGRLVTGFCITAK</sequence>
<comment type="similarity">
    <text evidence="2">Belongs to the glycosyl hydrolase 29 family.</text>
</comment>
<protein>
    <recommendedName>
        <fullName evidence="3">alpha-L-fucosidase</fullName>
        <ecNumber evidence="3">3.2.1.51</ecNumber>
    </recommendedName>
</protein>
<evidence type="ECO:0000256" key="1">
    <source>
        <dbReference type="ARBA" id="ARBA00004071"/>
    </source>
</evidence>
<dbReference type="Pfam" id="PF16757">
    <property type="entry name" value="Fucosidase_C"/>
    <property type="match status" value="1"/>
</dbReference>
<name>A0ABZ0RPC3_9BACT</name>
<dbReference type="PANTHER" id="PTHR10030:SF37">
    <property type="entry name" value="ALPHA-L-FUCOSIDASE-RELATED"/>
    <property type="match status" value="1"/>
</dbReference>
<dbReference type="SMART" id="SM00812">
    <property type="entry name" value="Alpha_L_fucos"/>
    <property type="match status" value="1"/>
</dbReference>
<proteinExistence type="inferred from homology"/>
<dbReference type="InterPro" id="IPR000933">
    <property type="entry name" value="Glyco_hydro_29"/>
</dbReference>
<evidence type="ECO:0000313" key="10">
    <source>
        <dbReference type="Proteomes" id="UP001324993"/>
    </source>
</evidence>
<evidence type="ECO:0000313" key="9">
    <source>
        <dbReference type="EMBL" id="WPJ97276.1"/>
    </source>
</evidence>
<dbReference type="RefSeq" id="WP_319834121.1">
    <property type="nucleotide sequence ID" value="NZ_CP138858.1"/>
</dbReference>
<keyword evidence="4" id="KW-0732">Signal</keyword>
<dbReference type="Pfam" id="PF01120">
    <property type="entry name" value="Alpha_L_fucos"/>
    <property type="match status" value="1"/>
</dbReference>
<dbReference type="Gene3D" id="3.20.20.80">
    <property type="entry name" value="Glycosidases"/>
    <property type="match status" value="1"/>
</dbReference>
<keyword evidence="6" id="KW-0326">Glycosidase</keyword>
<organism evidence="9 10">
    <name type="scientific">Coraliomargarita algicola</name>
    <dbReference type="NCBI Taxonomy" id="3092156"/>
    <lineage>
        <taxon>Bacteria</taxon>
        <taxon>Pseudomonadati</taxon>
        <taxon>Verrucomicrobiota</taxon>
        <taxon>Opitutia</taxon>
        <taxon>Puniceicoccales</taxon>
        <taxon>Coraliomargaritaceae</taxon>
        <taxon>Coraliomargarita</taxon>
    </lineage>
</organism>
<evidence type="ECO:0000256" key="5">
    <source>
        <dbReference type="ARBA" id="ARBA00022801"/>
    </source>
</evidence>
<keyword evidence="5" id="KW-0378">Hydrolase</keyword>
<dbReference type="InterPro" id="IPR031919">
    <property type="entry name" value="Fucosidase_C"/>
</dbReference>
<dbReference type="EMBL" id="CP138858">
    <property type="protein sequence ID" value="WPJ97276.1"/>
    <property type="molecule type" value="Genomic_DNA"/>
</dbReference>
<dbReference type="InterPro" id="IPR057739">
    <property type="entry name" value="Glyco_hydro_29_N"/>
</dbReference>
<dbReference type="PIRSF" id="PIRSF001092">
    <property type="entry name" value="Alpha-L-fucosidase"/>
    <property type="match status" value="1"/>
</dbReference>
<evidence type="ECO:0000256" key="2">
    <source>
        <dbReference type="ARBA" id="ARBA00007951"/>
    </source>
</evidence>
<dbReference type="PRINTS" id="PR00741">
    <property type="entry name" value="GLHYDRLASE29"/>
</dbReference>
<evidence type="ECO:0000259" key="7">
    <source>
        <dbReference type="Pfam" id="PF01120"/>
    </source>
</evidence>
<dbReference type="InterPro" id="IPR016286">
    <property type="entry name" value="FUC_metazoa-typ"/>
</dbReference>
<evidence type="ECO:0000256" key="6">
    <source>
        <dbReference type="ARBA" id="ARBA00023295"/>
    </source>
</evidence>
<dbReference type="InterPro" id="IPR017853">
    <property type="entry name" value="GH"/>
</dbReference>
<dbReference type="Gene3D" id="2.60.40.1180">
    <property type="entry name" value="Golgi alpha-mannosidase II"/>
    <property type="match status" value="1"/>
</dbReference>
<dbReference type="Proteomes" id="UP001324993">
    <property type="component" value="Chromosome"/>
</dbReference>
<evidence type="ECO:0000256" key="4">
    <source>
        <dbReference type="ARBA" id="ARBA00022729"/>
    </source>
</evidence>
<comment type="function">
    <text evidence="1">Alpha-L-fucosidase is responsible for hydrolyzing the alpha-1,6-linked fucose joined to the reducing-end N-acetylglucosamine of the carbohydrate moieties of glycoproteins.</text>
</comment>
<dbReference type="EC" id="3.2.1.51" evidence="3"/>
<evidence type="ECO:0000256" key="3">
    <source>
        <dbReference type="ARBA" id="ARBA00012662"/>
    </source>
</evidence>
<reference evidence="9 10" key="1">
    <citation type="submission" date="2023-11" db="EMBL/GenBank/DDBJ databases">
        <title>Coraliomargarita sp. nov., isolated from marine algae.</title>
        <authorList>
            <person name="Lee J.K."/>
            <person name="Baek J.H."/>
            <person name="Kim J.M."/>
            <person name="Choi D.G."/>
            <person name="Jeon C.O."/>
        </authorList>
    </citation>
    <scope>NUCLEOTIDE SEQUENCE [LARGE SCALE GENOMIC DNA]</scope>
    <source>
        <strain evidence="9 10">J2-16</strain>
    </source>
</reference>
<dbReference type="InterPro" id="IPR013780">
    <property type="entry name" value="Glyco_hydro_b"/>
</dbReference>